<comment type="caution">
    <text evidence="7">The sequence shown here is derived from an EMBL/GenBank/DDBJ whole genome shotgun (WGS) entry which is preliminary data.</text>
</comment>
<dbReference type="SUPFAM" id="SSF52540">
    <property type="entry name" value="P-loop containing nucleoside triphosphate hydrolases"/>
    <property type="match status" value="2"/>
</dbReference>
<proteinExistence type="predicted"/>
<dbReference type="PROSITE" id="PS51194">
    <property type="entry name" value="HELICASE_CTER"/>
    <property type="match status" value="1"/>
</dbReference>
<organism evidence="7 8">
    <name type="scientific">Lithohypha guttulata</name>
    <dbReference type="NCBI Taxonomy" id="1690604"/>
    <lineage>
        <taxon>Eukaryota</taxon>
        <taxon>Fungi</taxon>
        <taxon>Dikarya</taxon>
        <taxon>Ascomycota</taxon>
        <taxon>Pezizomycotina</taxon>
        <taxon>Eurotiomycetes</taxon>
        <taxon>Chaetothyriomycetidae</taxon>
        <taxon>Chaetothyriales</taxon>
        <taxon>Trichomeriaceae</taxon>
        <taxon>Lithohypha</taxon>
    </lineage>
</organism>
<dbReference type="InterPro" id="IPR038718">
    <property type="entry name" value="SNF2-like_sf"/>
</dbReference>
<dbReference type="InterPro" id="IPR014001">
    <property type="entry name" value="Helicase_ATP-bd"/>
</dbReference>
<dbReference type="Gene3D" id="3.40.50.300">
    <property type="entry name" value="P-loop containing nucleotide triphosphate hydrolases"/>
    <property type="match status" value="1"/>
</dbReference>
<dbReference type="CDD" id="cd18008">
    <property type="entry name" value="DEXDc_SHPRH-like"/>
    <property type="match status" value="1"/>
</dbReference>
<dbReference type="FunFam" id="3.40.50.10810:FF:000053">
    <property type="entry name" value="SNF2 family helicase/ATPase, putative"/>
    <property type="match status" value="1"/>
</dbReference>
<dbReference type="PANTHER" id="PTHR45626:SF14">
    <property type="entry name" value="ATP-DEPENDENT DNA HELICASE (EUROFUNG)"/>
    <property type="match status" value="1"/>
</dbReference>
<dbReference type="InterPro" id="IPR049730">
    <property type="entry name" value="SNF2/RAD54-like_C"/>
</dbReference>
<feature type="compositionally biased region" description="Basic and acidic residues" evidence="4">
    <location>
        <begin position="1091"/>
        <end position="1100"/>
    </location>
</feature>
<feature type="compositionally biased region" description="Polar residues" evidence="4">
    <location>
        <begin position="202"/>
        <end position="211"/>
    </location>
</feature>
<feature type="compositionally biased region" description="Basic and acidic residues" evidence="4">
    <location>
        <begin position="1110"/>
        <end position="1121"/>
    </location>
</feature>
<dbReference type="AlphaFoldDB" id="A0AAN7T0U2"/>
<feature type="region of interest" description="Disordered" evidence="4">
    <location>
        <begin position="370"/>
        <end position="390"/>
    </location>
</feature>
<name>A0AAN7T0U2_9EURO</name>
<reference evidence="7 8" key="1">
    <citation type="submission" date="2023-08" db="EMBL/GenBank/DDBJ databases">
        <title>Black Yeasts Isolated from many extreme environments.</title>
        <authorList>
            <person name="Coleine C."/>
            <person name="Stajich J.E."/>
            <person name="Selbmann L."/>
        </authorList>
    </citation>
    <scope>NUCLEOTIDE SEQUENCE [LARGE SCALE GENOMIC DNA]</scope>
    <source>
        <strain evidence="7 8">CCFEE 5910</strain>
    </source>
</reference>
<evidence type="ECO:0000259" key="6">
    <source>
        <dbReference type="PROSITE" id="PS51194"/>
    </source>
</evidence>
<feature type="compositionally biased region" description="Basic residues" evidence="4">
    <location>
        <begin position="812"/>
        <end position="827"/>
    </location>
</feature>
<dbReference type="GO" id="GO:0005634">
    <property type="term" value="C:nucleus"/>
    <property type="evidence" value="ECO:0007669"/>
    <property type="project" value="TreeGrafter"/>
</dbReference>
<gene>
    <name evidence="7" type="ORF">LTR05_005167</name>
</gene>
<keyword evidence="2" id="KW-0378">Hydrolase</keyword>
<dbReference type="GO" id="GO:0005524">
    <property type="term" value="F:ATP binding"/>
    <property type="evidence" value="ECO:0007669"/>
    <property type="project" value="UniProtKB-KW"/>
</dbReference>
<dbReference type="GO" id="GO:0016787">
    <property type="term" value="F:hydrolase activity"/>
    <property type="evidence" value="ECO:0007669"/>
    <property type="project" value="UniProtKB-KW"/>
</dbReference>
<dbReference type="CDD" id="cd18793">
    <property type="entry name" value="SF2_C_SNF"/>
    <property type="match status" value="1"/>
</dbReference>
<evidence type="ECO:0000256" key="4">
    <source>
        <dbReference type="SAM" id="MobiDB-lite"/>
    </source>
</evidence>
<feature type="compositionally biased region" description="Polar residues" evidence="4">
    <location>
        <begin position="867"/>
        <end position="883"/>
    </location>
</feature>
<feature type="region of interest" description="Disordered" evidence="4">
    <location>
        <begin position="731"/>
        <end position="756"/>
    </location>
</feature>
<dbReference type="InterPro" id="IPR050628">
    <property type="entry name" value="SNF2_RAD54_helicase_TF"/>
</dbReference>
<sequence length="1121" mass="125684">MTGREGHLKVLSFDELLRSSRTTTSPVQYTQNNRAARSSLRSIASSAVSETQDLQPVAYDFGTNHPRCTPFNFVTDIQMVREQAPATNPLMPSQGRVESSAAGNEKTPIEIASSPIAPKPTHTHPLSPQPAFGQPTALNNNASPLAKPSAARTQQGQTVIRRSGDATHANLFAKKRPGEFGAYRPPGSGNPLANIGGHPRPAQSQQQTHGNSSEDTHNLTRGGYPTHAQSQIYANPLNVPHPTSDPFMIPRPANPPARFQPVPPQTFSSSSNTNPYMQPARPFIDLTNPSYQSAEGDGEGFSDKHVFSGDRFGSVDPLMYLDSRQADEDIKALLEGAMDEEAERPGTRRRKKDIDQKVDALTKKLQGVHVKTDDEEQEYEEEDEDDGTREGLKVKLLPHQIDGVNWMRDKELGTKRVKGVLPKGGILADDMGLGKTIQSIALILANPKPSTEELAKSKRKLDPSTDRATLVVAPLALIKQWEAEIKDRIDEEHMLKVKVHHGPQRTKSFKDLRKYDVVITTYQTLSSEHNEGSTSEKSALFGVNWYRVILDEAHSIKNRNAKTTKAAYDINAEYRWCLTGTPMQNNLDELQSLIRFLRIKPYDRLEVWREQITKPMNNGRGGLSIRRLRAFLSAFMKRRTKDVLKLDGVLKTGSNGQQKQSNTGFKIVKRTVEKVEAEFSGQELAFYQRLETRTDKSLERMMMGGNQISYASALVLLMRLRQACNHPQLLGADLSREQDPTAGSKTPSRKTSKVDDMDDIANMLGGLSVESKLCDICQIELTKDAVQEGQLRCTECEEDLKLTQSTAFNTKTSRKKQKVKKQRKVNRRVVVDSDDEEHQEEITHESETEEEVEHDESTSDEAESGSDYDSSPQAPRTSPTSSTKIRQLLKILKHDSHTHKYIVFSFFTSMLDLIEPFLKRHNLKFVRYDGAMRNDAREASLEQLRTNSNVRILLCSLRAGSLGLNLTAASRVVILEPFWNPFVEEQAIDRVHRLNQTQDVVVHKLTIRDSVEERILELQEKKRELANATIEGQKGIGATKLSLQEMLKLFRHDGEKDTRLDMIGMKDGRSLLERDSQSTSTAAATTQRGPPVRETRDESVMLRNGAGKPKRAEDPIYGRRW</sequence>
<dbReference type="Proteomes" id="UP001309876">
    <property type="component" value="Unassembled WGS sequence"/>
</dbReference>
<dbReference type="PANTHER" id="PTHR45626">
    <property type="entry name" value="TRANSCRIPTION TERMINATION FACTOR 2-RELATED"/>
    <property type="match status" value="1"/>
</dbReference>
<dbReference type="InterPro" id="IPR000330">
    <property type="entry name" value="SNF2_N"/>
</dbReference>
<feature type="compositionally biased region" description="Low complexity" evidence="4">
    <location>
        <begin position="1077"/>
        <end position="1087"/>
    </location>
</feature>
<dbReference type="SMART" id="SM00490">
    <property type="entry name" value="HELICc"/>
    <property type="match status" value="1"/>
</dbReference>
<dbReference type="InterPro" id="IPR001650">
    <property type="entry name" value="Helicase_C-like"/>
</dbReference>
<dbReference type="SMART" id="SM00487">
    <property type="entry name" value="DEXDc"/>
    <property type="match status" value="1"/>
</dbReference>
<dbReference type="Pfam" id="PF00176">
    <property type="entry name" value="SNF2-rel_dom"/>
    <property type="match status" value="1"/>
</dbReference>
<keyword evidence="8" id="KW-1185">Reference proteome</keyword>
<dbReference type="GO" id="GO:0006281">
    <property type="term" value="P:DNA repair"/>
    <property type="evidence" value="ECO:0007669"/>
    <property type="project" value="TreeGrafter"/>
</dbReference>
<feature type="compositionally biased region" description="Polar residues" evidence="4">
    <location>
        <begin position="151"/>
        <end position="160"/>
    </location>
</feature>
<evidence type="ECO:0000313" key="8">
    <source>
        <dbReference type="Proteomes" id="UP001309876"/>
    </source>
</evidence>
<protein>
    <submittedName>
        <fullName evidence="7">Uncharacterized protein</fullName>
    </submittedName>
</protein>
<evidence type="ECO:0000259" key="5">
    <source>
        <dbReference type="PROSITE" id="PS51192"/>
    </source>
</evidence>
<keyword evidence="1" id="KW-0547">Nucleotide-binding</keyword>
<evidence type="ECO:0000256" key="2">
    <source>
        <dbReference type="ARBA" id="ARBA00022801"/>
    </source>
</evidence>
<feature type="compositionally biased region" description="Acidic residues" evidence="4">
    <location>
        <begin position="373"/>
        <end position="387"/>
    </location>
</feature>
<evidence type="ECO:0000256" key="3">
    <source>
        <dbReference type="ARBA" id="ARBA00022840"/>
    </source>
</evidence>
<dbReference type="PROSITE" id="PS51192">
    <property type="entry name" value="HELICASE_ATP_BIND_1"/>
    <property type="match status" value="1"/>
</dbReference>
<keyword evidence="3" id="KW-0067">ATP-binding</keyword>
<feature type="domain" description="Helicase C-terminal" evidence="6">
    <location>
        <begin position="884"/>
        <end position="1047"/>
    </location>
</feature>
<dbReference type="InterPro" id="IPR027417">
    <property type="entry name" value="P-loop_NTPase"/>
</dbReference>
<accession>A0AAN7T0U2</accession>
<dbReference type="GO" id="GO:0008094">
    <property type="term" value="F:ATP-dependent activity, acting on DNA"/>
    <property type="evidence" value="ECO:0007669"/>
    <property type="project" value="TreeGrafter"/>
</dbReference>
<feature type="region of interest" description="Disordered" evidence="4">
    <location>
        <begin position="810"/>
        <end position="883"/>
    </location>
</feature>
<dbReference type="EMBL" id="JAVRRJ010000004">
    <property type="protein sequence ID" value="KAK5085878.1"/>
    <property type="molecule type" value="Genomic_DNA"/>
</dbReference>
<dbReference type="Pfam" id="PF00271">
    <property type="entry name" value="Helicase_C"/>
    <property type="match status" value="1"/>
</dbReference>
<dbReference type="Gene3D" id="3.40.50.10810">
    <property type="entry name" value="Tandem AAA-ATPase domain"/>
    <property type="match status" value="1"/>
</dbReference>
<feature type="domain" description="Helicase ATP-binding" evidence="5">
    <location>
        <begin position="416"/>
        <end position="600"/>
    </location>
</feature>
<evidence type="ECO:0000256" key="1">
    <source>
        <dbReference type="ARBA" id="ARBA00022741"/>
    </source>
</evidence>
<feature type="compositionally biased region" description="Acidic residues" evidence="4">
    <location>
        <begin position="847"/>
        <end position="866"/>
    </location>
</feature>
<feature type="region of interest" description="Disordered" evidence="4">
    <location>
        <begin position="1072"/>
        <end position="1121"/>
    </location>
</feature>
<evidence type="ECO:0000313" key="7">
    <source>
        <dbReference type="EMBL" id="KAK5085878.1"/>
    </source>
</evidence>
<feature type="region of interest" description="Disordered" evidence="4">
    <location>
        <begin position="114"/>
        <end position="255"/>
    </location>
</feature>